<dbReference type="OrthoDB" id="5492672at2"/>
<dbReference type="Proteomes" id="UP000287224">
    <property type="component" value="Unassembled WGS sequence"/>
</dbReference>
<organism evidence="1 2">
    <name type="scientific">Dictyobacter aurantiacus</name>
    <dbReference type="NCBI Taxonomy" id="1936993"/>
    <lineage>
        <taxon>Bacteria</taxon>
        <taxon>Bacillati</taxon>
        <taxon>Chloroflexota</taxon>
        <taxon>Ktedonobacteria</taxon>
        <taxon>Ktedonobacterales</taxon>
        <taxon>Dictyobacteraceae</taxon>
        <taxon>Dictyobacter</taxon>
    </lineage>
</organism>
<dbReference type="InterPro" id="IPR018644">
    <property type="entry name" value="DUF2071"/>
</dbReference>
<name>A0A401ZL98_9CHLR</name>
<dbReference type="RefSeq" id="WP_126599029.1">
    <property type="nucleotide sequence ID" value="NZ_BIFQ01000001.1"/>
</dbReference>
<dbReference type="AlphaFoldDB" id="A0A401ZL98"/>
<proteinExistence type="predicted"/>
<keyword evidence="2" id="KW-1185">Reference proteome</keyword>
<evidence type="ECO:0008006" key="3">
    <source>
        <dbReference type="Google" id="ProtNLM"/>
    </source>
</evidence>
<comment type="caution">
    <text evidence="1">The sequence shown here is derived from an EMBL/GenBank/DDBJ whole genome shotgun (WGS) entry which is preliminary data.</text>
</comment>
<accession>A0A401ZL98</accession>
<dbReference type="EMBL" id="BIFQ01000001">
    <property type="protein sequence ID" value="GCE07623.1"/>
    <property type="molecule type" value="Genomic_DNA"/>
</dbReference>
<evidence type="ECO:0000313" key="1">
    <source>
        <dbReference type="EMBL" id="GCE07623.1"/>
    </source>
</evidence>
<dbReference type="Pfam" id="PF09844">
    <property type="entry name" value="DUF2071"/>
    <property type="match status" value="1"/>
</dbReference>
<gene>
    <name evidence="1" type="ORF">KDAU_49520</name>
</gene>
<reference evidence="2" key="1">
    <citation type="submission" date="2018-12" db="EMBL/GenBank/DDBJ databases">
        <title>Tengunoibacter tsumagoiensis gen. nov., sp. nov., Dictyobacter kobayashii sp. nov., D. alpinus sp. nov., and D. joshuensis sp. nov. and description of Dictyobacteraceae fam. nov. within the order Ktedonobacterales isolated from Tengu-no-mugimeshi.</title>
        <authorList>
            <person name="Wang C.M."/>
            <person name="Zheng Y."/>
            <person name="Sakai Y."/>
            <person name="Toyoda A."/>
            <person name="Minakuchi Y."/>
            <person name="Abe K."/>
            <person name="Yokota A."/>
            <person name="Yabe S."/>
        </authorList>
    </citation>
    <scope>NUCLEOTIDE SEQUENCE [LARGE SCALE GENOMIC DNA]</scope>
    <source>
        <strain evidence="2">S-27</strain>
    </source>
</reference>
<protein>
    <recommendedName>
        <fullName evidence="3">DUF2071 domain-containing protein</fullName>
    </recommendedName>
</protein>
<sequence>MQIPTLEGTIDRRLLINYRVDPAYLQKLLPSPFRPKLLHGMGIAGICLIRLKQLRPRGLPSQIGLTSENAAHRIAVEWEEDGNYREGVYIPRRDTASQVVTLVGGRLFPGIHYHATFQVEEDDENFSVRMLSDDGETRVAVQAQSASRLPDNSLFVSLEEASAFFEHGQHGYSVTNKPGTLDNLALHCKYWKVEPLQIIEAQSSFFDDPARFPAGTAELDCALLMRAIPHEWHVGKPFSTEEKHPLQNVSAMI</sequence>
<evidence type="ECO:0000313" key="2">
    <source>
        <dbReference type="Proteomes" id="UP000287224"/>
    </source>
</evidence>